<evidence type="ECO:0000313" key="4">
    <source>
        <dbReference type="Proteomes" id="UP000019464"/>
    </source>
</evidence>
<comment type="similarity">
    <text evidence="1">Belongs to the cycloisomerase 2 family.</text>
</comment>
<dbReference type="OrthoDB" id="9790815at2"/>
<evidence type="ECO:0008006" key="5">
    <source>
        <dbReference type="Google" id="ProtNLM"/>
    </source>
</evidence>
<dbReference type="InterPro" id="IPR050282">
    <property type="entry name" value="Cycloisomerase_2"/>
</dbReference>
<evidence type="ECO:0000256" key="2">
    <source>
        <dbReference type="ARBA" id="ARBA00022526"/>
    </source>
</evidence>
<dbReference type="PATRIC" id="fig|1229521.3.peg.860"/>
<dbReference type="InterPro" id="IPR011048">
    <property type="entry name" value="Haem_d1_sf"/>
</dbReference>
<reference evidence="4" key="1">
    <citation type="submission" date="2012-11" db="EMBL/GenBank/DDBJ databases">
        <authorList>
            <person name="Singh A."/>
            <person name="Pinnaka A.K."/>
            <person name="Vaidya B."/>
        </authorList>
    </citation>
    <scope>NUCLEOTIDE SEQUENCE [LARGE SCALE GENOMIC DNA]</scope>
    <source>
        <strain evidence="4">AK23</strain>
    </source>
</reference>
<proteinExistence type="inferred from homology"/>
<dbReference type="STRING" id="1229521.D791_00847"/>
<dbReference type="RefSeq" id="WP_036508023.1">
    <property type="nucleotide sequence ID" value="NZ_AONB01000002.1"/>
</dbReference>
<dbReference type="Gene3D" id="2.130.10.10">
    <property type="entry name" value="YVTN repeat-like/Quinoprotein amine dehydrogenase"/>
    <property type="match status" value="1"/>
</dbReference>
<dbReference type="EMBL" id="AONB01000002">
    <property type="protein sequence ID" value="EXJ12602.1"/>
    <property type="molecule type" value="Genomic_DNA"/>
</dbReference>
<sequence>MLAYIGSRTTRERNARGEGISLVECNELTGELVLRSISRGWINPSYLLTNKDSSLLYSVHGDGVEVSAFRIDPCDGSITHLNTKTVSGTNPVHLALSLDERSLVISNHLTSGLVVLDILEEGAVGELKQIVTLEGNPGPHRVEQPFSKPHFNPFDRTGQFVVVPDKGLDKVFSFPFRAGKLVSKEKRMIETREGAGPRNLVFHPSNKWVYVINELDSTITSYKFEIVTGELIPFQTISALCEKYTGNSRASGIQVNDNGDILYVSNRGEDSIAVFKINQRTGMLKMLQSVSSEGRTPRFFTLSPNGRWLYVLNEDSDSVITFSVDPNTGKLSLSPHKVSIGSPVCMVFNQRV</sequence>
<dbReference type="Proteomes" id="UP000019464">
    <property type="component" value="Unassembled WGS sequence"/>
</dbReference>
<keyword evidence="2" id="KW-0119">Carbohydrate metabolism</keyword>
<keyword evidence="4" id="KW-1185">Reference proteome</keyword>
<dbReference type="SUPFAM" id="SSF51004">
    <property type="entry name" value="C-terminal (heme d1) domain of cytochrome cd1-nitrite reductase"/>
    <property type="match status" value="1"/>
</dbReference>
<dbReference type="InterPro" id="IPR015943">
    <property type="entry name" value="WD40/YVTN_repeat-like_dom_sf"/>
</dbReference>
<dbReference type="InterPro" id="IPR019405">
    <property type="entry name" value="Lactonase_7-beta_prop"/>
</dbReference>
<dbReference type="Pfam" id="PF10282">
    <property type="entry name" value="Lactonase"/>
    <property type="match status" value="1"/>
</dbReference>
<gene>
    <name evidence="3" type="ORF">D791_00847</name>
</gene>
<accession>W9V946</accession>
<evidence type="ECO:0000313" key="3">
    <source>
        <dbReference type="EMBL" id="EXJ12602.1"/>
    </source>
</evidence>
<dbReference type="GO" id="GO:0006006">
    <property type="term" value="P:glucose metabolic process"/>
    <property type="evidence" value="ECO:0007669"/>
    <property type="project" value="UniProtKB-KW"/>
</dbReference>
<reference evidence="3 4" key="2">
    <citation type="journal article" date="2015" name="Syst. Appl. Microbiol.">
        <title>Nitrincola nitratireducens sp. nov. isolated from a haloalkaline crater lake.</title>
        <authorList>
            <person name="Singh A."/>
            <person name="Vaidya B."/>
            <person name="Tanuku N.R."/>
            <person name="Pinnaka A.K."/>
        </authorList>
    </citation>
    <scope>NUCLEOTIDE SEQUENCE [LARGE SCALE GENOMIC DNA]</scope>
    <source>
        <strain evidence="3 4">AK23</strain>
    </source>
</reference>
<dbReference type="GO" id="GO:0017057">
    <property type="term" value="F:6-phosphogluconolactonase activity"/>
    <property type="evidence" value="ECO:0007669"/>
    <property type="project" value="TreeGrafter"/>
</dbReference>
<organism evidence="3 4">
    <name type="scientific">Nitrincola nitratireducens</name>
    <dbReference type="NCBI Taxonomy" id="1229521"/>
    <lineage>
        <taxon>Bacteria</taxon>
        <taxon>Pseudomonadati</taxon>
        <taxon>Pseudomonadota</taxon>
        <taxon>Gammaproteobacteria</taxon>
        <taxon>Oceanospirillales</taxon>
        <taxon>Oceanospirillaceae</taxon>
        <taxon>Nitrincola</taxon>
    </lineage>
</organism>
<protein>
    <recommendedName>
        <fullName evidence="5">6-phosphogluconolactonase</fullName>
    </recommendedName>
</protein>
<evidence type="ECO:0000256" key="1">
    <source>
        <dbReference type="ARBA" id="ARBA00005564"/>
    </source>
</evidence>
<name>W9V946_9GAMM</name>
<dbReference type="AlphaFoldDB" id="W9V946"/>
<dbReference type="PANTHER" id="PTHR30344">
    <property type="entry name" value="6-PHOSPHOGLUCONOLACTONASE-RELATED"/>
    <property type="match status" value="1"/>
</dbReference>
<keyword evidence="2" id="KW-0313">Glucose metabolism</keyword>
<dbReference type="PANTHER" id="PTHR30344:SF1">
    <property type="entry name" value="6-PHOSPHOGLUCONOLACTONASE"/>
    <property type="match status" value="1"/>
</dbReference>
<comment type="caution">
    <text evidence="3">The sequence shown here is derived from an EMBL/GenBank/DDBJ whole genome shotgun (WGS) entry which is preliminary data.</text>
</comment>